<dbReference type="PANTHER" id="PTHR10218:SF321">
    <property type="entry name" value="EXTRA-LARGE GUANINE NUCLEOTIDE-BINDING PROTEIN 2"/>
    <property type="match status" value="1"/>
</dbReference>
<organism evidence="12 13">
    <name type="scientific">Rubus argutus</name>
    <name type="common">Southern blackberry</name>
    <dbReference type="NCBI Taxonomy" id="59490"/>
    <lineage>
        <taxon>Eukaryota</taxon>
        <taxon>Viridiplantae</taxon>
        <taxon>Streptophyta</taxon>
        <taxon>Embryophyta</taxon>
        <taxon>Tracheophyta</taxon>
        <taxon>Spermatophyta</taxon>
        <taxon>Magnoliopsida</taxon>
        <taxon>eudicotyledons</taxon>
        <taxon>Gunneridae</taxon>
        <taxon>Pentapetalae</taxon>
        <taxon>rosids</taxon>
        <taxon>fabids</taxon>
        <taxon>Rosales</taxon>
        <taxon>Rosaceae</taxon>
        <taxon>Rosoideae</taxon>
        <taxon>Rosoideae incertae sedis</taxon>
        <taxon>Rubus</taxon>
    </lineage>
</organism>
<comment type="subcellular location">
    <subcellularLocation>
        <location evidence="1">Nucleus</location>
    </subcellularLocation>
</comment>
<accession>A0AAW1VIN2</accession>
<dbReference type="GO" id="GO:0005737">
    <property type="term" value="C:cytoplasm"/>
    <property type="evidence" value="ECO:0007669"/>
    <property type="project" value="TreeGrafter"/>
</dbReference>
<proteinExistence type="inferred from homology"/>
<dbReference type="PROSITE" id="PS51882">
    <property type="entry name" value="G_ALPHA"/>
    <property type="match status" value="1"/>
</dbReference>
<dbReference type="InterPro" id="IPR011025">
    <property type="entry name" value="GproteinA_insert"/>
</dbReference>
<evidence type="ECO:0000313" key="13">
    <source>
        <dbReference type="Proteomes" id="UP001457282"/>
    </source>
</evidence>
<keyword evidence="11" id="KW-0460">Magnesium</keyword>
<evidence type="ECO:0000256" key="3">
    <source>
        <dbReference type="ARBA" id="ARBA00022741"/>
    </source>
</evidence>
<evidence type="ECO:0000256" key="8">
    <source>
        <dbReference type="ARBA" id="ARBA00023224"/>
    </source>
</evidence>
<keyword evidence="3" id="KW-0547">Nucleotide-binding</keyword>
<dbReference type="PANTHER" id="PTHR10218">
    <property type="entry name" value="GTP-BINDING PROTEIN ALPHA SUBUNIT"/>
    <property type="match status" value="1"/>
</dbReference>
<dbReference type="GO" id="GO:0005525">
    <property type="term" value="F:GTP binding"/>
    <property type="evidence" value="ECO:0007669"/>
    <property type="project" value="UniProtKB-KW"/>
</dbReference>
<evidence type="ECO:0000256" key="10">
    <source>
        <dbReference type="ARBA" id="ARBA00060880"/>
    </source>
</evidence>
<feature type="binding site" evidence="11">
    <location>
        <position position="87"/>
    </location>
    <ligand>
        <name>Mg(2+)</name>
        <dbReference type="ChEBI" id="CHEBI:18420"/>
    </ligand>
</feature>
<evidence type="ECO:0000256" key="9">
    <source>
        <dbReference type="ARBA" id="ARBA00023242"/>
    </source>
</evidence>
<keyword evidence="5" id="KW-0862">Zinc</keyword>
<dbReference type="GO" id="GO:0005834">
    <property type="term" value="C:heterotrimeric G-protein complex"/>
    <property type="evidence" value="ECO:0007669"/>
    <property type="project" value="TreeGrafter"/>
</dbReference>
<dbReference type="InterPro" id="IPR001019">
    <property type="entry name" value="Gprotein_alpha_su"/>
</dbReference>
<protein>
    <submittedName>
        <fullName evidence="12">Uncharacterized protein</fullName>
    </submittedName>
</protein>
<keyword evidence="7" id="KW-0342">GTP-binding</keyword>
<gene>
    <name evidence="12" type="ORF">M0R45_001829</name>
</gene>
<evidence type="ECO:0000256" key="5">
    <source>
        <dbReference type="ARBA" id="ARBA00022833"/>
    </source>
</evidence>
<keyword evidence="13" id="KW-1185">Reference proteome</keyword>
<dbReference type="Proteomes" id="UP001457282">
    <property type="component" value="Unassembled WGS sequence"/>
</dbReference>
<comment type="caution">
    <text evidence="12">The sequence shown here is derived from an EMBL/GenBank/DDBJ whole genome shotgun (WGS) entry which is preliminary data.</text>
</comment>
<evidence type="ECO:0000256" key="11">
    <source>
        <dbReference type="PIRSR" id="PIRSR601019-2"/>
    </source>
</evidence>
<evidence type="ECO:0000313" key="12">
    <source>
        <dbReference type="EMBL" id="KAK9901959.1"/>
    </source>
</evidence>
<evidence type="ECO:0000256" key="2">
    <source>
        <dbReference type="ARBA" id="ARBA00022723"/>
    </source>
</evidence>
<keyword evidence="6" id="KW-0106">Calcium</keyword>
<evidence type="ECO:0000256" key="6">
    <source>
        <dbReference type="ARBA" id="ARBA00022837"/>
    </source>
</evidence>
<evidence type="ECO:0000256" key="1">
    <source>
        <dbReference type="ARBA" id="ARBA00004123"/>
    </source>
</evidence>
<dbReference type="GO" id="GO:0005634">
    <property type="term" value="C:nucleus"/>
    <property type="evidence" value="ECO:0007669"/>
    <property type="project" value="UniProtKB-SubCell"/>
</dbReference>
<evidence type="ECO:0000256" key="7">
    <source>
        <dbReference type="ARBA" id="ARBA00023134"/>
    </source>
</evidence>
<dbReference type="Gene3D" id="1.10.400.10">
    <property type="entry name" value="GI Alpha 1, domain 2-like"/>
    <property type="match status" value="1"/>
</dbReference>
<dbReference type="GO" id="GO:0001664">
    <property type="term" value="F:G protein-coupled receptor binding"/>
    <property type="evidence" value="ECO:0007669"/>
    <property type="project" value="TreeGrafter"/>
</dbReference>
<dbReference type="AlphaFoldDB" id="A0AAW1VIN2"/>
<dbReference type="GO" id="GO:0003924">
    <property type="term" value="F:GTPase activity"/>
    <property type="evidence" value="ECO:0007669"/>
    <property type="project" value="InterPro"/>
</dbReference>
<reference evidence="12 13" key="1">
    <citation type="journal article" date="2023" name="G3 (Bethesda)">
        <title>A chromosome-length genome assembly and annotation of blackberry (Rubus argutus, cv. 'Hillquist').</title>
        <authorList>
            <person name="Bruna T."/>
            <person name="Aryal R."/>
            <person name="Dudchenko O."/>
            <person name="Sargent D.J."/>
            <person name="Mead D."/>
            <person name="Buti M."/>
            <person name="Cavallini A."/>
            <person name="Hytonen T."/>
            <person name="Andres J."/>
            <person name="Pham M."/>
            <person name="Weisz D."/>
            <person name="Mascagni F."/>
            <person name="Usai G."/>
            <person name="Natali L."/>
            <person name="Bassil N."/>
            <person name="Fernandez G.E."/>
            <person name="Lomsadze A."/>
            <person name="Armour M."/>
            <person name="Olukolu B."/>
            <person name="Poorten T."/>
            <person name="Britton C."/>
            <person name="Davik J."/>
            <person name="Ashrafi H."/>
            <person name="Aiden E.L."/>
            <person name="Borodovsky M."/>
            <person name="Worthington M."/>
        </authorList>
    </citation>
    <scope>NUCLEOTIDE SEQUENCE [LARGE SCALE GENOMIC DNA]</scope>
    <source>
        <strain evidence="12">PI 553951</strain>
    </source>
</reference>
<dbReference type="Pfam" id="PF00503">
    <property type="entry name" value="G-alpha"/>
    <property type="match status" value="1"/>
</dbReference>
<dbReference type="SUPFAM" id="SSF47895">
    <property type="entry name" value="Transducin (alpha subunit), insertion domain"/>
    <property type="match status" value="1"/>
</dbReference>
<dbReference type="GO" id="GO:0008270">
    <property type="term" value="F:zinc ion binding"/>
    <property type="evidence" value="ECO:0007669"/>
    <property type="project" value="UniProtKB-KW"/>
</dbReference>
<sequence>MLQMAGVPCEGKIHYWVSADGSYQEEGMNNVKGKIWDKKIKLVCTLLSLPIPTESTNPPAEEVPSNLIEEKLLNKLLLVGYHKSGTSSIFKQAKFLYNVSFSEDERQNIKFMIQSRLYYYLGILLEGREWFEEESLVENRKGEYLDEPGPSGNTSQLDSKTTYAIGPRLKSFADWLIKAVVSGTLEAIFPAATREYAPSVEELWKDPAIQATYNRRNELEMLPRQATYFLNRAVEISRTDYEPSETDILYAEGITSSNSLNSMEFSFNRSSEQSNLDSSISIILCKGTNSLECIASEEIASCWRCSKMLIWSYFVLH</sequence>
<comment type="similarity">
    <text evidence="10">Belongs to the G-alpha family. XLG subfamily.</text>
</comment>
<keyword evidence="9" id="KW-0539">Nucleus</keyword>
<dbReference type="GO" id="GO:0031683">
    <property type="term" value="F:G-protein beta/gamma-subunit complex binding"/>
    <property type="evidence" value="ECO:0007669"/>
    <property type="project" value="InterPro"/>
</dbReference>
<dbReference type="FunFam" id="1.10.400.10:FF:000005">
    <property type="entry name" value="Extra-large guanine nucleotide-binding protein 3"/>
    <property type="match status" value="1"/>
</dbReference>
<keyword evidence="8" id="KW-0807">Transducer</keyword>
<dbReference type="EMBL" id="JBEDUW010000269">
    <property type="protein sequence ID" value="KAK9901959.1"/>
    <property type="molecule type" value="Genomic_DNA"/>
</dbReference>
<name>A0AAW1VIN2_RUBAR</name>
<keyword evidence="2 11" id="KW-0479">Metal-binding</keyword>
<feature type="binding site" evidence="11">
    <location>
        <position position="257"/>
    </location>
    <ligand>
        <name>Mg(2+)</name>
        <dbReference type="ChEBI" id="CHEBI:18420"/>
    </ligand>
</feature>
<keyword evidence="4" id="KW-0863">Zinc-finger</keyword>
<evidence type="ECO:0000256" key="4">
    <source>
        <dbReference type="ARBA" id="ARBA00022771"/>
    </source>
</evidence>
<dbReference type="GO" id="GO:0007188">
    <property type="term" value="P:adenylate cyclase-modulating G protein-coupled receptor signaling pathway"/>
    <property type="evidence" value="ECO:0007669"/>
    <property type="project" value="TreeGrafter"/>
</dbReference>
<dbReference type="SMART" id="SM00275">
    <property type="entry name" value="G_alpha"/>
    <property type="match status" value="1"/>
</dbReference>